<proteinExistence type="predicted"/>
<comment type="caution">
    <text evidence="2">The sequence shown here is derived from an EMBL/GenBank/DDBJ whole genome shotgun (WGS) entry which is preliminary data.</text>
</comment>
<accession>A0A6I0ZH73</accession>
<dbReference type="EMBL" id="WDBZ01000011">
    <property type="protein sequence ID" value="KAB6454405.1"/>
    <property type="molecule type" value="Genomic_DNA"/>
</dbReference>
<gene>
    <name evidence="2" type="ORF">GAZ06_07185</name>
    <name evidence="1" type="ORF">GAZ09_07020</name>
</gene>
<dbReference type="Proteomes" id="UP000468344">
    <property type="component" value="Unassembled WGS sequence"/>
</dbReference>
<dbReference type="Proteomes" id="UP000483142">
    <property type="component" value="Unassembled WGS sequence"/>
</dbReference>
<evidence type="ECO:0000313" key="3">
    <source>
        <dbReference type="Proteomes" id="UP000468344"/>
    </source>
</evidence>
<sequence length="221" mass="25066">MNKFYKTKQGTCIYKPAWFHIHKSIDDQILVDALMNNEASIDEGYATKQDLQITYNVGYPIGVSMCVECPQNSPHVYFKVRDHRQYQSRMIHGALPQETSYVTIILKPTNYGLNLITAWAGFPSKPELGNISYFERAYNPKEAVMESAEFWLNHALIDENPTAEELLIDIKIICERLGLDFDGLTASQISSILGARLGKDISFPECHSEEELLNGLCKVIQ</sequence>
<protein>
    <submittedName>
        <fullName evidence="2">Uncharacterized protein</fullName>
    </submittedName>
</protein>
<dbReference type="AlphaFoldDB" id="A0A6I0ZH73"/>
<dbReference type="EMBL" id="WDBY01000010">
    <property type="protein sequence ID" value="KAB6479233.1"/>
    <property type="molecule type" value="Genomic_DNA"/>
</dbReference>
<evidence type="ECO:0000313" key="2">
    <source>
        <dbReference type="EMBL" id="KAB6479233.1"/>
    </source>
</evidence>
<dbReference type="RefSeq" id="WP_195584503.1">
    <property type="nucleotide sequence ID" value="NZ_JADNLG010000001.1"/>
</dbReference>
<reference evidence="3 4" key="1">
    <citation type="journal article" date="2019" name="Nat. Med.">
        <title>A library of human gut bacterial isolates paired with longitudinal multiomics data enables mechanistic microbiome research.</title>
        <authorList>
            <person name="Poyet M."/>
            <person name="Groussin M."/>
            <person name="Gibbons S.M."/>
            <person name="Avila-Pacheco J."/>
            <person name="Jiang X."/>
            <person name="Kearney S.M."/>
            <person name="Perrotta A.R."/>
            <person name="Berdy B."/>
            <person name="Zhao S."/>
            <person name="Lieberman T.D."/>
            <person name="Swanson P.K."/>
            <person name="Smith M."/>
            <person name="Roesemann S."/>
            <person name="Alexander J.E."/>
            <person name="Rich S.A."/>
            <person name="Livny J."/>
            <person name="Vlamakis H."/>
            <person name="Clish C."/>
            <person name="Bullock K."/>
            <person name="Deik A."/>
            <person name="Scott J."/>
            <person name="Pierce K.A."/>
            <person name="Xavier R.J."/>
            <person name="Alm E.J."/>
        </authorList>
    </citation>
    <scope>NUCLEOTIDE SEQUENCE [LARGE SCALE GENOMIC DNA]</scope>
    <source>
        <strain evidence="2 3">BIOML-A140</strain>
        <strain evidence="1 4">BIOML-A141</strain>
    </source>
</reference>
<name>A0A6I0ZH73_PHOVU</name>
<evidence type="ECO:0000313" key="1">
    <source>
        <dbReference type="EMBL" id="KAB6454405.1"/>
    </source>
</evidence>
<evidence type="ECO:0000313" key="4">
    <source>
        <dbReference type="Proteomes" id="UP000483142"/>
    </source>
</evidence>
<organism evidence="2 3">
    <name type="scientific">Phocaeicola vulgatus</name>
    <name type="common">Bacteroides vulgatus</name>
    <dbReference type="NCBI Taxonomy" id="821"/>
    <lineage>
        <taxon>Bacteria</taxon>
        <taxon>Pseudomonadati</taxon>
        <taxon>Bacteroidota</taxon>
        <taxon>Bacteroidia</taxon>
        <taxon>Bacteroidales</taxon>
        <taxon>Bacteroidaceae</taxon>
        <taxon>Phocaeicola</taxon>
    </lineage>
</organism>